<dbReference type="Pfam" id="PF02465">
    <property type="entry name" value="FliD_N"/>
    <property type="match status" value="1"/>
</dbReference>
<dbReference type="GO" id="GO:0007155">
    <property type="term" value="P:cell adhesion"/>
    <property type="evidence" value="ECO:0007669"/>
    <property type="project" value="InterPro"/>
</dbReference>
<dbReference type="EMBL" id="SLWF01000008">
    <property type="protein sequence ID" value="TCN85809.1"/>
    <property type="molecule type" value="Genomic_DNA"/>
</dbReference>
<keyword evidence="8" id="KW-0969">Cilium</keyword>
<dbReference type="InterPro" id="IPR003481">
    <property type="entry name" value="FliD_N"/>
</dbReference>
<keyword evidence="5" id="KW-0964">Secreted</keyword>
<dbReference type="Pfam" id="PF07196">
    <property type="entry name" value="Flagellin_IN"/>
    <property type="match status" value="1"/>
</dbReference>
<name>A0A4R2FLT4_9GAMM</name>
<feature type="coiled-coil region" evidence="5">
    <location>
        <begin position="391"/>
        <end position="418"/>
    </location>
</feature>
<dbReference type="Proteomes" id="UP000294832">
    <property type="component" value="Unassembled WGS sequence"/>
</dbReference>
<comment type="subunit">
    <text evidence="2 5">Homopentamer.</text>
</comment>
<evidence type="ECO:0000256" key="3">
    <source>
        <dbReference type="ARBA" id="ARBA00023054"/>
    </source>
</evidence>
<sequence>MASLTANGLGSGLDISGIVTALVNAEKAPKTAALDADQATITAKVSAIGSLKSAMSGFLDKLSPLSKTDTFGGFKAKLSNNDYLTATASTDAVAGSYKVVVEQLAESQKLGSAAVSDVTAGIGSGSVAFTVNGDSFNVDVAATDSLQDIVKKINSSEDNVGITATIVNSDSGAQLVLTSNKTGTDNQIQVATSADSEAALTNTFTMTTLQSAKDSIIYVDGLKVTSDSNTVDDAITGVTLNLTDADVNKSSTLTISQDTATPKSAIKDFVDAYNSMMTTVSNLSSYNADTEKAAVLLGDSTIRSIQSQFRTAISSMFDTGDGKTTALTNLGISTTRDGTLEIDDDKLSAALEKNPSQVSAFFTTEDTGFAAKLQSIGDAYTQTGGILDSRNDSLNNQLDRIGDQREQLDLKMQAYQDRLTKQYNAMDLMVGQLNSQNSMISDRLASLPGLVSSNKN</sequence>
<comment type="caution">
    <text evidence="8">The sequence shown here is derived from an EMBL/GenBank/DDBJ whole genome shotgun (WGS) entry which is preliminary data.</text>
</comment>
<reference evidence="8 9" key="1">
    <citation type="submission" date="2019-03" db="EMBL/GenBank/DDBJ databases">
        <title>Freshwater and sediment microbial communities from various areas in North America, analyzing microbe dynamics in response to fracking.</title>
        <authorList>
            <person name="Lamendella R."/>
        </authorList>
    </citation>
    <scope>NUCLEOTIDE SEQUENCE [LARGE SCALE GENOMIC DNA]</scope>
    <source>
        <strain evidence="8 9">74A</strain>
    </source>
</reference>
<protein>
    <recommendedName>
        <fullName evidence="5">Flagellar hook-associated protein 2</fullName>
        <shortName evidence="5">HAP2</shortName>
    </recommendedName>
    <alternativeName>
        <fullName evidence="5">Flagellar cap protein</fullName>
    </alternativeName>
</protein>
<accession>A0A4R2FLT4</accession>
<evidence type="ECO:0000256" key="5">
    <source>
        <dbReference type="RuleBase" id="RU362066"/>
    </source>
</evidence>
<dbReference type="Pfam" id="PF07195">
    <property type="entry name" value="FliD_C"/>
    <property type="match status" value="1"/>
</dbReference>
<dbReference type="OrthoDB" id="9810816at2"/>
<dbReference type="GO" id="GO:0009421">
    <property type="term" value="C:bacterial-type flagellum filament cap"/>
    <property type="evidence" value="ECO:0007669"/>
    <property type="project" value="InterPro"/>
</dbReference>
<dbReference type="PANTHER" id="PTHR30288">
    <property type="entry name" value="FLAGELLAR CAP/ASSEMBLY PROTEIN FLID"/>
    <property type="match status" value="1"/>
</dbReference>
<dbReference type="PANTHER" id="PTHR30288:SF0">
    <property type="entry name" value="FLAGELLAR HOOK-ASSOCIATED PROTEIN 2"/>
    <property type="match status" value="1"/>
</dbReference>
<feature type="domain" description="Flagellar hook-associated protein 2 C-terminal" evidence="7">
    <location>
        <begin position="212"/>
        <end position="435"/>
    </location>
</feature>
<dbReference type="GO" id="GO:0009424">
    <property type="term" value="C:bacterial-type flagellum hook"/>
    <property type="evidence" value="ECO:0007669"/>
    <property type="project" value="UniProtKB-UniRule"/>
</dbReference>
<keyword evidence="8" id="KW-0966">Cell projection</keyword>
<evidence type="ECO:0000256" key="2">
    <source>
        <dbReference type="ARBA" id="ARBA00011255"/>
    </source>
</evidence>
<dbReference type="InterPro" id="IPR010809">
    <property type="entry name" value="FliD_C"/>
</dbReference>
<dbReference type="GO" id="GO:0005576">
    <property type="term" value="C:extracellular region"/>
    <property type="evidence" value="ECO:0007669"/>
    <property type="project" value="UniProtKB-SubCell"/>
</dbReference>
<evidence type="ECO:0000256" key="4">
    <source>
        <dbReference type="ARBA" id="ARBA00023143"/>
    </source>
</evidence>
<dbReference type="RefSeq" id="WP_133038563.1">
    <property type="nucleotide sequence ID" value="NZ_SLWF01000008.1"/>
</dbReference>
<organism evidence="8 9">
    <name type="scientific">Shewanella fodinae</name>
    <dbReference type="NCBI Taxonomy" id="552357"/>
    <lineage>
        <taxon>Bacteria</taxon>
        <taxon>Pseudomonadati</taxon>
        <taxon>Pseudomonadota</taxon>
        <taxon>Gammaproteobacteria</taxon>
        <taxon>Alteromonadales</taxon>
        <taxon>Shewanellaceae</taxon>
        <taxon>Shewanella</taxon>
    </lineage>
</organism>
<comment type="subcellular location">
    <subcellularLocation>
        <location evidence="5">Secreted</location>
    </subcellularLocation>
    <subcellularLocation>
        <location evidence="5">Bacterial flagellum</location>
    </subcellularLocation>
</comment>
<keyword evidence="4 5" id="KW-0975">Bacterial flagellum</keyword>
<evidence type="ECO:0000259" key="6">
    <source>
        <dbReference type="Pfam" id="PF02465"/>
    </source>
</evidence>
<keyword evidence="3 5" id="KW-0175">Coiled coil</keyword>
<comment type="similarity">
    <text evidence="1 5">Belongs to the FliD family.</text>
</comment>
<evidence type="ECO:0000259" key="7">
    <source>
        <dbReference type="Pfam" id="PF07195"/>
    </source>
</evidence>
<comment type="function">
    <text evidence="5">Required for morphogenesis and for the elongation of the flagellar filament by facilitating polymerization of the flagellin monomers at the tip of growing filament. Forms a capping structure, which prevents flagellin subunits (transported through the central channel of the flagellum) from leaking out without polymerization at the distal end.</text>
</comment>
<evidence type="ECO:0000256" key="1">
    <source>
        <dbReference type="ARBA" id="ARBA00009764"/>
    </source>
</evidence>
<dbReference type="AlphaFoldDB" id="A0A4R2FLT4"/>
<keyword evidence="8" id="KW-0282">Flagellum</keyword>
<keyword evidence="9" id="KW-1185">Reference proteome</keyword>
<gene>
    <name evidence="8" type="ORF">EDC91_10847</name>
</gene>
<feature type="domain" description="Flagellar hook-associated protein 2 N-terminal" evidence="6">
    <location>
        <begin position="11"/>
        <end position="108"/>
    </location>
</feature>
<dbReference type="GO" id="GO:0071973">
    <property type="term" value="P:bacterial-type flagellum-dependent cell motility"/>
    <property type="evidence" value="ECO:0007669"/>
    <property type="project" value="TreeGrafter"/>
</dbReference>
<proteinExistence type="inferred from homology"/>
<dbReference type="InterPro" id="IPR040026">
    <property type="entry name" value="FliD"/>
</dbReference>
<evidence type="ECO:0000313" key="9">
    <source>
        <dbReference type="Proteomes" id="UP000294832"/>
    </source>
</evidence>
<evidence type="ECO:0000313" key="8">
    <source>
        <dbReference type="EMBL" id="TCN85809.1"/>
    </source>
</evidence>
<dbReference type="InterPro" id="IPR010810">
    <property type="entry name" value="Flagellin_hook_IN_motif"/>
</dbReference>